<dbReference type="EMBL" id="CAJNDS010002496">
    <property type="protein sequence ID" value="CAE7498497.1"/>
    <property type="molecule type" value="Genomic_DNA"/>
</dbReference>
<evidence type="ECO:0000256" key="1">
    <source>
        <dbReference type="SAM" id="MobiDB-lite"/>
    </source>
</evidence>
<comment type="caution">
    <text evidence="2">The sequence shown here is derived from an EMBL/GenBank/DDBJ whole genome shotgun (WGS) entry which is preliminary data.</text>
</comment>
<gene>
    <name evidence="2" type="ORF">SNAT2548_LOCUS27922</name>
</gene>
<evidence type="ECO:0000313" key="3">
    <source>
        <dbReference type="Proteomes" id="UP000604046"/>
    </source>
</evidence>
<feature type="region of interest" description="Disordered" evidence="1">
    <location>
        <begin position="186"/>
        <end position="289"/>
    </location>
</feature>
<feature type="compositionally biased region" description="Basic and acidic residues" evidence="1">
    <location>
        <begin position="241"/>
        <end position="269"/>
    </location>
</feature>
<dbReference type="AlphaFoldDB" id="A0A812SVD5"/>
<dbReference type="OrthoDB" id="442790at2759"/>
<keyword evidence="3" id="KW-1185">Reference proteome</keyword>
<sequence length="480" mass="51760">MPVPAGAPRPGGHGAVGAVGAVVLPLRREAMRTQGYMTAPSFRVEAPTATSPMMRKVVPDVLSATSMPRQAMVSVPIQVAAAGYQALRPPTAPRRPAVPLVPRSAGAAVTAIGASSPVAAPRVVRVRTSPSPRRMDIAPHTDTLRLPTPARAVQVPMVHSVHSISAITALSPVRRARVIIPADRSPKASPVLRGVPQTIVRRAPEASKPEAKEAKLEVTEAKEATKVAEAPKESLPYTKATDLKAEAKEAKEGKEAKEAKDDSKKSRLEDEMEAAAGATGEHSDSPDLLGDFRTQLSQTSTQASEAKCESPICSREEEVRSVRPLPPRPQHAPDLREVLAEVVDDPVGFAWEFLPDRHPVEADGERRFIGECLARVGLELQVAGGLERYVQKREDLARLHSRLEASETENIPLHILRFVLEETLQQRVRRGGQGVFVQAGVMMSMGNKKVVKIACSCDGSEGHVSVCWDWDVKLESKCDP</sequence>
<evidence type="ECO:0000313" key="2">
    <source>
        <dbReference type="EMBL" id="CAE7498497.1"/>
    </source>
</evidence>
<protein>
    <submittedName>
        <fullName evidence="2">Uncharacterized protein</fullName>
    </submittedName>
</protein>
<name>A0A812SVD5_9DINO</name>
<feature type="compositionally biased region" description="Basic and acidic residues" evidence="1">
    <location>
        <begin position="202"/>
        <end position="232"/>
    </location>
</feature>
<reference evidence="2" key="1">
    <citation type="submission" date="2021-02" db="EMBL/GenBank/DDBJ databases">
        <authorList>
            <person name="Dougan E. K."/>
            <person name="Rhodes N."/>
            <person name="Thang M."/>
            <person name="Chan C."/>
        </authorList>
    </citation>
    <scope>NUCLEOTIDE SEQUENCE</scope>
</reference>
<proteinExistence type="predicted"/>
<dbReference type="Proteomes" id="UP000604046">
    <property type="component" value="Unassembled WGS sequence"/>
</dbReference>
<accession>A0A812SVD5</accession>
<organism evidence="2 3">
    <name type="scientific">Symbiodinium natans</name>
    <dbReference type="NCBI Taxonomy" id="878477"/>
    <lineage>
        <taxon>Eukaryota</taxon>
        <taxon>Sar</taxon>
        <taxon>Alveolata</taxon>
        <taxon>Dinophyceae</taxon>
        <taxon>Suessiales</taxon>
        <taxon>Symbiodiniaceae</taxon>
        <taxon>Symbiodinium</taxon>
    </lineage>
</organism>